<keyword evidence="1" id="KW-0548">Nucleotidyltransferase</keyword>
<reference evidence="1 2" key="1">
    <citation type="submission" date="2014-03" db="EMBL/GenBank/DDBJ databases">
        <title>Draft Genome of Photorhabdus temperata Meg1.</title>
        <authorList>
            <person name="Hurst S.G.IV."/>
            <person name="Morris K."/>
            <person name="Thomas K."/>
            <person name="Tisa L.S."/>
        </authorList>
    </citation>
    <scope>NUCLEOTIDE SEQUENCE [LARGE SCALE GENOMIC DNA]</scope>
    <source>
        <strain evidence="1 2">Meg1</strain>
    </source>
</reference>
<protein>
    <submittedName>
        <fullName evidence="1">Streptomycin adenylyltransferase</fullName>
        <ecNumber evidence="1">2.7.7.-</ecNumber>
    </submittedName>
</protein>
<proteinExistence type="predicted"/>
<dbReference type="EMBL" id="JGVH01000029">
    <property type="protein sequence ID" value="KER03488.1"/>
    <property type="molecule type" value="Genomic_DNA"/>
</dbReference>
<dbReference type="Proteomes" id="UP000028002">
    <property type="component" value="Unassembled WGS sequence"/>
</dbReference>
<dbReference type="Gene3D" id="1.20.120.330">
    <property type="entry name" value="Nucleotidyltransferases domain 2"/>
    <property type="match status" value="1"/>
</dbReference>
<organism evidence="1 2">
    <name type="scientific">Photorhabdus temperata subsp. temperata Meg1</name>
    <dbReference type="NCBI Taxonomy" id="1393735"/>
    <lineage>
        <taxon>Bacteria</taxon>
        <taxon>Pseudomonadati</taxon>
        <taxon>Pseudomonadota</taxon>
        <taxon>Gammaproteobacteria</taxon>
        <taxon>Enterobacterales</taxon>
        <taxon>Morganellaceae</taxon>
        <taxon>Photorhabdus</taxon>
    </lineage>
</organism>
<evidence type="ECO:0000313" key="2">
    <source>
        <dbReference type="Proteomes" id="UP000028002"/>
    </source>
</evidence>
<accession>A0A081RXT5</accession>
<dbReference type="SUPFAM" id="SSF81631">
    <property type="entry name" value="PAP/OAS1 substrate-binding domain"/>
    <property type="match status" value="1"/>
</dbReference>
<dbReference type="EC" id="2.7.7.-" evidence="1"/>
<dbReference type="SUPFAM" id="SSF81301">
    <property type="entry name" value="Nucleotidyltransferase"/>
    <property type="match status" value="1"/>
</dbReference>
<name>A0A081RXT5_PHOTE</name>
<comment type="caution">
    <text evidence="1">The sequence shown here is derived from an EMBL/GenBank/DDBJ whole genome shotgun (WGS) entry which is preliminary data.</text>
</comment>
<dbReference type="RefSeq" id="WP_036838597.1">
    <property type="nucleotide sequence ID" value="NZ_CAWLUD010000029.1"/>
</dbReference>
<sequence length="283" mass="32563">MEDPVILLEKILTFARNDPRIDTVIQTGSRARNTRVDKFSDLDIELIGSGTDELIGNDLWFKQLGDVMVALHLANEKEGEPDWPTCLVVFSSGRKVDFTLASAERLKDMKQRGLDKLYQRGYKILLDKTSLTNGLPEITHQLTKLHIPSSAEFNENLREFWFEATQVPVYIARGDLWPARMRDNEMKESLLAMMEWYVSIKSDGKTDVWYNGHHLHEWLPEKFSKRIQGIFGSYGKEEAIRALLETTELYTEISAEVAEIKGFEFDSELPGKVRKHIMQVIGR</sequence>
<dbReference type="InterPro" id="IPR043519">
    <property type="entry name" value="NT_sf"/>
</dbReference>
<dbReference type="PATRIC" id="fig|1393735.3.peg.1891"/>
<evidence type="ECO:0000313" key="1">
    <source>
        <dbReference type="EMBL" id="KER03488.1"/>
    </source>
</evidence>
<dbReference type="Pfam" id="PF04439">
    <property type="entry name" value="Adenyl_transf"/>
    <property type="match status" value="1"/>
</dbReference>
<dbReference type="InterPro" id="IPR007530">
    <property type="entry name" value="Aminoglycoside_adenylylTfrase"/>
</dbReference>
<keyword evidence="1" id="KW-0808">Transferase</keyword>
<dbReference type="AlphaFoldDB" id="A0A081RXT5"/>
<dbReference type="Gene3D" id="3.30.460.10">
    <property type="entry name" value="Beta Polymerase, domain 2"/>
    <property type="match status" value="1"/>
</dbReference>
<dbReference type="GO" id="GO:0016779">
    <property type="term" value="F:nucleotidyltransferase activity"/>
    <property type="evidence" value="ECO:0007669"/>
    <property type="project" value="UniProtKB-KW"/>
</dbReference>
<gene>
    <name evidence="1" type="ORF">MEG1DRAFT_01836</name>
</gene>